<evidence type="ECO:0008006" key="4">
    <source>
        <dbReference type="Google" id="ProtNLM"/>
    </source>
</evidence>
<comment type="caution">
    <text evidence="2">The sequence shown here is derived from an EMBL/GenBank/DDBJ whole genome shotgun (WGS) entry which is preliminary data.</text>
</comment>
<reference evidence="2" key="1">
    <citation type="submission" date="2018-11" db="EMBL/GenBank/DDBJ databases">
        <authorList>
            <consortium name="Pathogen Informatics"/>
        </authorList>
    </citation>
    <scope>NUCLEOTIDE SEQUENCE</scope>
</reference>
<proteinExistence type="predicted"/>
<dbReference type="SUPFAM" id="SSF49899">
    <property type="entry name" value="Concanavalin A-like lectins/glucanases"/>
    <property type="match status" value="1"/>
</dbReference>
<dbReference type="AlphaFoldDB" id="A0A448XHJ3"/>
<evidence type="ECO:0000313" key="2">
    <source>
        <dbReference type="EMBL" id="VEL36902.1"/>
    </source>
</evidence>
<accession>A0A448XHJ3</accession>
<feature type="region of interest" description="Disordered" evidence="1">
    <location>
        <begin position="22"/>
        <end position="97"/>
    </location>
</feature>
<evidence type="ECO:0000256" key="1">
    <source>
        <dbReference type="SAM" id="MobiDB-lite"/>
    </source>
</evidence>
<evidence type="ECO:0000313" key="3">
    <source>
        <dbReference type="Proteomes" id="UP000784294"/>
    </source>
</evidence>
<organism evidence="2 3">
    <name type="scientific">Protopolystoma xenopodis</name>
    <dbReference type="NCBI Taxonomy" id="117903"/>
    <lineage>
        <taxon>Eukaryota</taxon>
        <taxon>Metazoa</taxon>
        <taxon>Spiralia</taxon>
        <taxon>Lophotrochozoa</taxon>
        <taxon>Platyhelminthes</taxon>
        <taxon>Monogenea</taxon>
        <taxon>Polyopisthocotylea</taxon>
        <taxon>Polystomatidea</taxon>
        <taxon>Polystomatidae</taxon>
        <taxon>Protopolystoma</taxon>
    </lineage>
</organism>
<dbReference type="EMBL" id="CAAALY010253505">
    <property type="protein sequence ID" value="VEL36902.1"/>
    <property type="molecule type" value="Genomic_DNA"/>
</dbReference>
<gene>
    <name evidence="2" type="ORF">PXEA_LOCUS30342</name>
</gene>
<dbReference type="OrthoDB" id="8939548at2759"/>
<sequence length="210" mass="23118">MLHTSDPSSLCRWASGARLLLRQPPAHDQLGPVGERSGRGPTARGADQSLGRGRVGRQVERRHRPQPRVLDRQTPPRTRLPRDRGASGRQEVGPPVFHFHAPRPRILTFLPTFFTFSPDPLPPGRWHFLGLSIKGDQATVLVDCRPLASRTLDRAADHSLSPGESGRILALRDNHGLIGFHEVRSPILTKVLFIPCSTTRSGASSSYSSD</sequence>
<keyword evidence="3" id="KW-1185">Reference proteome</keyword>
<protein>
    <recommendedName>
        <fullName evidence="4">Laminin G domain-containing protein</fullName>
    </recommendedName>
</protein>
<name>A0A448XHJ3_9PLAT</name>
<dbReference type="Gene3D" id="2.60.120.200">
    <property type="match status" value="1"/>
</dbReference>
<dbReference type="Proteomes" id="UP000784294">
    <property type="component" value="Unassembled WGS sequence"/>
</dbReference>
<dbReference type="InterPro" id="IPR013320">
    <property type="entry name" value="ConA-like_dom_sf"/>
</dbReference>